<gene>
    <name evidence="2" type="ORF">SAMN05421824_0882</name>
</gene>
<dbReference type="AlphaFoldDB" id="A0A1H9CDS1"/>
<keyword evidence="3" id="KW-1185">Reference proteome</keyword>
<dbReference type="EMBL" id="FOFN01000001">
    <property type="protein sequence ID" value="SEP99375.1"/>
    <property type="molecule type" value="Genomic_DNA"/>
</dbReference>
<dbReference type="RefSeq" id="WP_092575930.1">
    <property type="nucleotide sequence ID" value="NZ_FOFN01000001.1"/>
</dbReference>
<name>A0A1H9CDS1_9FLAO</name>
<evidence type="ECO:0000256" key="1">
    <source>
        <dbReference type="SAM" id="SignalP"/>
    </source>
</evidence>
<dbReference type="Proteomes" id="UP000198999">
    <property type="component" value="Unassembled WGS sequence"/>
</dbReference>
<sequence length="265" mass="28795">MKYILALFIILMVYLSAVAQEPKEGHTGGAQANNPLANMTALNFHNYYIPKLADAPDDAYLNTSWIRFAKPFSSGRLLLRVSVPLNTVASPDGTGIVNAQNGLGDVNALLTYNFVSKPTATVGIGPIISAPSASNDLLGSGKWQAGIAFVAFVVKSPQFQLGGLVTWQTSIAGDDGRDKTNNSVIQPFYFWQLGNGTYLRGAPAWFFNFETESYSVPMALGIGKVVKVSNTVFNCFIEPQYSMLHRGTQPQFQLFAGINLQFLKP</sequence>
<feature type="chain" id="PRO_5011554110" description="MetA-pathway of phenol degradation" evidence="1">
    <location>
        <begin position="20"/>
        <end position="265"/>
    </location>
</feature>
<protein>
    <recommendedName>
        <fullName evidence="4">MetA-pathway of phenol degradation</fullName>
    </recommendedName>
</protein>
<evidence type="ECO:0000313" key="3">
    <source>
        <dbReference type="Proteomes" id="UP000198999"/>
    </source>
</evidence>
<keyword evidence="1" id="KW-0732">Signal</keyword>
<accession>A0A1H9CDS1</accession>
<feature type="signal peptide" evidence="1">
    <location>
        <begin position="1"/>
        <end position="19"/>
    </location>
</feature>
<proteinExistence type="predicted"/>
<evidence type="ECO:0000313" key="2">
    <source>
        <dbReference type="EMBL" id="SEP99375.1"/>
    </source>
</evidence>
<dbReference type="OrthoDB" id="9809066at2"/>
<organism evidence="2 3">
    <name type="scientific">Hyunsoonleella jejuensis</name>
    <dbReference type="NCBI Taxonomy" id="419940"/>
    <lineage>
        <taxon>Bacteria</taxon>
        <taxon>Pseudomonadati</taxon>
        <taxon>Bacteroidota</taxon>
        <taxon>Flavobacteriia</taxon>
        <taxon>Flavobacteriales</taxon>
        <taxon>Flavobacteriaceae</taxon>
    </lineage>
</organism>
<reference evidence="2 3" key="1">
    <citation type="submission" date="2016-10" db="EMBL/GenBank/DDBJ databases">
        <authorList>
            <person name="de Groot N.N."/>
        </authorList>
    </citation>
    <scope>NUCLEOTIDE SEQUENCE [LARGE SCALE GENOMIC DNA]</scope>
    <source>
        <strain evidence="2 3">DSM 21035</strain>
    </source>
</reference>
<evidence type="ECO:0008006" key="4">
    <source>
        <dbReference type="Google" id="ProtNLM"/>
    </source>
</evidence>
<dbReference type="STRING" id="419940.SAMN05421824_0882"/>